<evidence type="ECO:0000313" key="2">
    <source>
        <dbReference type="EMBL" id="KRO62660.1"/>
    </source>
</evidence>
<sequence>MKKRSGKKGVEILKKMSRIIAMRFGRHIYAMIAVSLFGGASIRAENIVIGTLIDDSGYLFSSFGNQYTLGTTRGANFGGSTVSWYGVNMSSTSGANGISWTGSVATGAKYGFSGIYNSSSPGTAAAADSLTNTGIFGGSTSISISATAGQKYLIDLLFANQFSGTGAGYIPYRTMDVSVGGLLYADDLTLNGTQSPDRRPLVYRFEVTPSSNSIQITFASGAVVSGSPTDQTPYVNAMTVTQVPEPSALSLLAIGLGGLAMLRRRRS</sequence>
<name>A0A0R2RIZ6_9BACT</name>
<dbReference type="NCBIfam" id="TIGR02595">
    <property type="entry name" value="PEP_CTERM"/>
    <property type="match status" value="1"/>
</dbReference>
<dbReference type="AlphaFoldDB" id="A0A0R2RIZ6"/>
<dbReference type="InterPro" id="IPR013424">
    <property type="entry name" value="Ice-binding_C"/>
</dbReference>
<proteinExistence type="predicted"/>
<dbReference type="Gene3D" id="2.60.120.430">
    <property type="entry name" value="Galactose-binding lectin"/>
    <property type="match status" value="1"/>
</dbReference>
<evidence type="ECO:0000313" key="3">
    <source>
        <dbReference type="Proteomes" id="UP000051269"/>
    </source>
</evidence>
<dbReference type="Proteomes" id="UP000051269">
    <property type="component" value="Unassembled WGS sequence"/>
</dbReference>
<dbReference type="EMBL" id="LIBO01000047">
    <property type="protein sequence ID" value="KRO62660.1"/>
    <property type="molecule type" value="Genomic_DNA"/>
</dbReference>
<gene>
    <name evidence="2" type="ORF">ABR82_08120</name>
</gene>
<comment type="caution">
    <text evidence="2">The sequence shown here is derived from an EMBL/GenBank/DDBJ whole genome shotgun (WGS) entry which is preliminary data.</text>
</comment>
<reference evidence="2 3" key="1">
    <citation type="submission" date="2015-10" db="EMBL/GenBank/DDBJ databases">
        <title>Metagenome-Assembled Genomes uncover a global brackish microbiome.</title>
        <authorList>
            <person name="Hugerth L.W."/>
            <person name="Larsson J."/>
            <person name="Alneberg J."/>
            <person name="Lindh M.V."/>
            <person name="Legrand C."/>
            <person name="Pinhassi J."/>
            <person name="Andersson A.F."/>
        </authorList>
    </citation>
    <scope>NUCLEOTIDE SEQUENCE [LARGE SCALE GENOMIC DNA]</scope>
    <source>
        <strain evidence="2">BACL18 MAG-120507-bin52</strain>
    </source>
</reference>
<feature type="domain" description="Ice-binding protein C-terminal" evidence="1">
    <location>
        <begin position="242"/>
        <end position="266"/>
    </location>
</feature>
<dbReference type="Pfam" id="PF07589">
    <property type="entry name" value="PEP-CTERM"/>
    <property type="match status" value="1"/>
</dbReference>
<organism evidence="2 3">
    <name type="scientific">Verrucomicrobia subdivision 6 bacterium BACL9 MAG-120507-bin52</name>
    <dbReference type="NCBI Taxonomy" id="1655590"/>
    <lineage>
        <taxon>Bacteria</taxon>
        <taxon>Pseudomonadati</taxon>
        <taxon>Verrucomicrobiota</taxon>
        <taxon>Verrucomicrobiia</taxon>
        <taxon>Verrucomicrobiales</taxon>
        <taxon>Verrucomicrobia subdivision 6</taxon>
    </lineage>
</organism>
<accession>A0A0R2RIZ6</accession>
<evidence type="ECO:0000259" key="1">
    <source>
        <dbReference type="Pfam" id="PF07589"/>
    </source>
</evidence>
<protein>
    <recommendedName>
        <fullName evidence="1">Ice-binding protein C-terminal domain-containing protein</fullName>
    </recommendedName>
</protein>